<name>A0A2C6LDQ8_9APIC</name>
<dbReference type="GeneID" id="94423483"/>
<dbReference type="Proteomes" id="UP000221165">
    <property type="component" value="Unassembled WGS sequence"/>
</dbReference>
<protein>
    <submittedName>
        <fullName evidence="1">Dynein heavy chain 2</fullName>
    </submittedName>
</protein>
<dbReference type="EMBL" id="MIGC01000019">
    <property type="protein sequence ID" value="PHJ26107.1"/>
    <property type="molecule type" value="Genomic_DNA"/>
</dbReference>
<reference evidence="1 2" key="1">
    <citation type="journal article" date="2017" name="Int. J. Parasitol.">
        <title>The genome of the protozoan parasite Cystoisospora suis and a reverse vaccinology approach to identify vaccine candidates.</title>
        <authorList>
            <person name="Palmieri N."/>
            <person name="Shrestha A."/>
            <person name="Ruttkowski B."/>
            <person name="Beck T."/>
            <person name="Vogl C."/>
            <person name="Tomley F."/>
            <person name="Blake D.P."/>
            <person name="Joachim A."/>
        </authorList>
    </citation>
    <scope>NUCLEOTIDE SEQUENCE [LARGE SCALE GENOMIC DNA]</scope>
    <source>
        <strain evidence="1 2">Wien I</strain>
    </source>
</reference>
<organism evidence="1 2">
    <name type="scientific">Cystoisospora suis</name>
    <dbReference type="NCBI Taxonomy" id="483139"/>
    <lineage>
        <taxon>Eukaryota</taxon>
        <taxon>Sar</taxon>
        <taxon>Alveolata</taxon>
        <taxon>Apicomplexa</taxon>
        <taxon>Conoidasida</taxon>
        <taxon>Coccidia</taxon>
        <taxon>Eucoccidiorida</taxon>
        <taxon>Eimeriorina</taxon>
        <taxon>Sarcocystidae</taxon>
        <taxon>Cystoisospora</taxon>
    </lineage>
</organism>
<keyword evidence="2" id="KW-1185">Reference proteome</keyword>
<dbReference type="VEuPathDB" id="ToxoDB:CSUI_000037"/>
<sequence length="182" mass="20974">MLALISNVPQDLPKHENVFCSGLADPEPHTVADAKPKVIEPFEHVPAHAPRKVTVERRRRLYASLDIEELLLERGIDYGNPTFDAQRWLPLEPFDDTSYDDRLPEEWIDLGYDDEGRFLPLEAKGLWWDEARSGSWKECHVYAYETPENKFSVRWTEKGKETGESGSLLRMQLLFKASSRSA</sequence>
<dbReference type="RefSeq" id="XP_067927752.1">
    <property type="nucleotide sequence ID" value="XM_068060272.1"/>
</dbReference>
<evidence type="ECO:0000313" key="2">
    <source>
        <dbReference type="Proteomes" id="UP000221165"/>
    </source>
</evidence>
<evidence type="ECO:0000313" key="1">
    <source>
        <dbReference type="EMBL" id="PHJ26107.1"/>
    </source>
</evidence>
<comment type="caution">
    <text evidence="1">The sequence shown here is derived from an EMBL/GenBank/DDBJ whole genome shotgun (WGS) entry which is preliminary data.</text>
</comment>
<proteinExistence type="predicted"/>
<dbReference type="OrthoDB" id="447173at2759"/>
<accession>A0A2C6LDQ8</accession>
<dbReference type="AlphaFoldDB" id="A0A2C6LDQ8"/>
<gene>
    <name evidence="1" type="ORF">CSUI_000037</name>
</gene>